<evidence type="ECO:0000313" key="1">
    <source>
        <dbReference type="EMBL" id="AAZ26614.1"/>
    </source>
</evidence>
<organism evidence="1 2">
    <name type="scientific">Colwellia psychrerythraea (strain 34H / ATCC BAA-681)</name>
    <name type="common">Vibrio psychroerythus</name>
    <dbReference type="NCBI Taxonomy" id="167879"/>
    <lineage>
        <taxon>Bacteria</taxon>
        <taxon>Pseudomonadati</taxon>
        <taxon>Pseudomonadota</taxon>
        <taxon>Gammaproteobacteria</taxon>
        <taxon>Alteromonadales</taxon>
        <taxon>Colwelliaceae</taxon>
        <taxon>Colwellia</taxon>
    </lineage>
</organism>
<proteinExistence type="predicted"/>
<reference evidence="1" key="1">
    <citation type="journal article" date="2005" name="Proc. Natl. Acad. Sci. U.S.A.">
        <title>The psychrophilic lifestyle as revealed by the genome sequence of Colwellia psychrerythraea 34H through genomic and proteomic analyses.</title>
        <authorList>
            <person name="Methe B.A."/>
            <person name="Nelson K.E."/>
            <person name="Deming J.W."/>
            <person name="Momen B."/>
            <person name="Melamud E."/>
            <person name="Zhang X."/>
            <person name="Moult J."/>
            <person name="Madupu R."/>
            <person name="Nelson W.C."/>
            <person name="Dodson R.J."/>
            <person name="Brinkac L.M."/>
            <person name="Daugherty S.C."/>
            <person name="Durkin A.S."/>
            <person name="DeBoy R.T."/>
            <person name="Kolonay J.F."/>
            <person name="Sullivan S.A."/>
            <person name="Zhou L."/>
            <person name="Davidsen T.M."/>
            <person name="Wu M."/>
            <person name="Huston A.L."/>
            <person name="Lewis M."/>
            <person name="Weaver B."/>
            <person name="Weidman J.F."/>
            <person name="Khouri H."/>
            <person name="Utterback T.R."/>
            <person name="Feldblyum T.V."/>
            <person name="Fraser C.M."/>
        </authorList>
    </citation>
    <scope>NUCLEOTIDE SEQUENCE [LARGE SCALE GENOMIC DNA]</scope>
    <source>
        <strain evidence="1">34H</strain>
    </source>
</reference>
<name>Q488Q7_COLP3</name>
<dbReference type="EMBL" id="CP000083">
    <property type="protein sequence ID" value="AAZ26614.1"/>
    <property type="molecule type" value="Genomic_DNA"/>
</dbReference>
<dbReference type="AlphaFoldDB" id="Q488Q7"/>
<dbReference type="KEGG" id="cps:CPS_0707"/>
<protein>
    <submittedName>
        <fullName evidence="1">Uncharacterized protein</fullName>
    </submittedName>
</protein>
<accession>Q488Q7</accession>
<gene>
    <name evidence="1" type="ordered locus">CPS_0707</name>
</gene>
<dbReference type="Proteomes" id="UP000000547">
    <property type="component" value="Chromosome"/>
</dbReference>
<dbReference type="HOGENOM" id="CLU_3250008_0_0_6"/>
<sequence length="42" mass="4701">MYWLASYPVTEPISDSSLNITQIPHTASANNKPLINLEEIKT</sequence>
<evidence type="ECO:0000313" key="2">
    <source>
        <dbReference type="Proteomes" id="UP000000547"/>
    </source>
</evidence>